<protein>
    <recommendedName>
        <fullName evidence="14">glucan 1,3-beta-glucosidase</fullName>
        <ecNumber evidence="14">3.2.1.58</ecNumber>
    </recommendedName>
    <alternativeName>
        <fullName evidence="15">Exo-1,3-beta-glucanase D</fullName>
    </alternativeName>
</protein>
<dbReference type="GO" id="GO:0004338">
    <property type="term" value="F:glucan exo-1,3-beta-glucosidase activity"/>
    <property type="evidence" value="ECO:0007669"/>
    <property type="project" value="UniProtKB-EC"/>
</dbReference>
<dbReference type="SUPFAM" id="SSF51445">
    <property type="entry name" value="(Trans)glycosidases"/>
    <property type="match status" value="1"/>
</dbReference>
<dbReference type="FunFam" id="3.20.20.80:FF:000033">
    <property type="entry name" value="Glucan 1,3-beta-glucosidase A"/>
    <property type="match status" value="1"/>
</dbReference>
<dbReference type="EMBL" id="BABT02000026">
    <property type="protein sequence ID" value="GAA94045.1"/>
    <property type="molecule type" value="Genomic_DNA"/>
</dbReference>
<dbReference type="GO" id="GO:0009251">
    <property type="term" value="P:glucan catabolic process"/>
    <property type="evidence" value="ECO:0007669"/>
    <property type="project" value="TreeGrafter"/>
</dbReference>
<evidence type="ECO:0000256" key="17">
    <source>
        <dbReference type="SAM" id="Phobius"/>
    </source>
</evidence>
<feature type="region of interest" description="Disordered" evidence="16">
    <location>
        <begin position="423"/>
        <end position="459"/>
    </location>
</feature>
<evidence type="ECO:0000256" key="15">
    <source>
        <dbReference type="ARBA" id="ARBA00041260"/>
    </source>
</evidence>
<feature type="compositionally biased region" description="Low complexity" evidence="16">
    <location>
        <begin position="429"/>
        <end position="448"/>
    </location>
</feature>
<evidence type="ECO:0000256" key="1">
    <source>
        <dbReference type="ARBA" id="ARBA00004401"/>
    </source>
</evidence>
<comment type="caution">
    <text evidence="19">The sequence shown here is derived from an EMBL/GenBank/DDBJ whole genome shotgun (WGS) entry which is preliminary data.</text>
</comment>
<gene>
    <name evidence="19" type="primary">Mo00692</name>
    <name evidence="19" type="ORF">E5Q_00692</name>
</gene>
<comment type="subcellular location">
    <subcellularLocation>
        <location evidence="1">Cell membrane</location>
        <topology evidence="1">Single-pass type II membrane protein</topology>
    </subcellularLocation>
</comment>
<dbReference type="HOGENOM" id="CLU_004624_6_2_1"/>
<dbReference type="STRING" id="764103.G7DTY5"/>
<evidence type="ECO:0000256" key="9">
    <source>
        <dbReference type="ARBA" id="ARBA00023180"/>
    </source>
</evidence>
<keyword evidence="5" id="KW-0378">Hydrolase</keyword>
<dbReference type="Proteomes" id="UP000009131">
    <property type="component" value="Unassembled WGS sequence"/>
</dbReference>
<reference evidence="19 20" key="1">
    <citation type="journal article" date="2011" name="J. Gen. Appl. Microbiol.">
        <title>Draft genome sequencing of the enigmatic basidiomycete Mixia osmundae.</title>
        <authorList>
            <person name="Nishida H."/>
            <person name="Nagatsuka Y."/>
            <person name="Sugiyama J."/>
        </authorList>
    </citation>
    <scope>NUCLEOTIDE SEQUENCE [LARGE SCALE GENOMIC DNA]</scope>
    <source>
        <strain evidence="20">CBS 9802 / IAM 14324 / JCM 22182 / KY 12970</strain>
    </source>
</reference>
<dbReference type="PANTHER" id="PTHR31297:SF34">
    <property type="entry name" value="GLUCAN 1,3-BETA-GLUCOSIDASE 2"/>
    <property type="match status" value="1"/>
</dbReference>
<keyword evidence="20" id="KW-1185">Reference proteome</keyword>
<evidence type="ECO:0000256" key="2">
    <source>
        <dbReference type="ARBA" id="ARBA00005641"/>
    </source>
</evidence>
<evidence type="ECO:0000256" key="13">
    <source>
        <dbReference type="ARBA" id="ARBA00037126"/>
    </source>
</evidence>
<dbReference type="GO" id="GO:0071555">
    <property type="term" value="P:cell wall organization"/>
    <property type="evidence" value="ECO:0007669"/>
    <property type="project" value="UniProtKB-KW"/>
</dbReference>
<keyword evidence="3" id="KW-1003">Cell membrane</keyword>
<evidence type="ECO:0000256" key="8">
    <source>
        <dbReference type="ARBA" id="ARBA00023136"/>
    </source>
</evidence>
<comment type="similarity">
    <text evidence="2">Belongs to the glycosyl hydrolase 5 (cellulase A) family.</text>
</comment>
<feature type="compositionally biased region" description="Low complexity" evidence="16">
    <location>
        <begin position="60"/>
        <end position="80"/>
    </location>
</feature>
<feature type="domain" description="Glycoside hydrolase family 5" evidence="18">
    <location>
        <begin position="554"/>
        <end position="713"/>
    </location>
</feature>
<evidence type="ECO:0000256" key="16">
    <source>
        <dbReference type="SAM" id="MobiDB-lite"/>
    </source>
</evidence>
<dbReference type="Pfam" id="PF00150">
    <property type="entry name" value="Cellulase"/>
    <property type="match status" value="1"/>
</dbReference>
<comment type="catalytic activity">
    <reaction evidence="12">
        <text>Successive hydrolysis of beta-D-glucose units from the non-reducing ends of (1-&gt;3)-beta-D-glucans, releasing alpha-glucose.</text>
        <dbReference type="EC" id="3.2.1.58"/>
    </reaction>
</comment>
<dbReference type="OrthoDB" id="62120at2759"/>
<organism evidence="19 20">
    <name type="scientific">Mixia osmundae (strain CBS 9802 / IAM 14324 / JCM 22182 / KY 12970)</name>
    <dbReference type="NCBI Taxonomy" id="764103"/>
    <lineage>
        <taxon>Eukaryota</taxon>
        <taxon>Fungi</taxon>
        <taxon>Dikarya</taxon>
        <taxon>Basidiomycota</taxon>
        <taxon>Pucciniomycotina</taxon>
        <taxon>Mixiomycetes</taxon>
        <taxon>Mixiales</taxon>
        <taxon>Mixiaceae</taxon>
        <taxon>Mixia</taxon>
    </lineage>
</organism>
<evidence type="ECO:0000256" key="7">
    <source>
        <dbReference type="ARBA" id="ARBA00022989"/>
    </source>
</evidence>
<dbReference type="InterPro" id="IPR017853">
    <property type="entry name" value="GH"/>
</dbReference>
<feature type="compositionally biased region" description="Basic and acidic residues" evidence="16">
    <location>
        <begin position="1"/>
        <end position="11"/>
    </location>
</feature>
<evidence type="ECO:0000256" key="11">
    <source>
        <dbReference type="ARBA" id="ARBA00023316"/>
    </source>
</evidence>
<dbReference type="AlphaFoldDB" id="G7DTY5"/>
<keyword evidence="7 17" id="KW-1133">Transmembrane helix</keyword>
<dbReference type="GO" id="GO:0005886">
    <property type="term" value="C:plasma membrane"/>
    <property type="evidence" value="ECO:0007669"/>
    <property type="project" value="UniProtKB-SubCell"/>
</dbReference>
<reference evidence="19 20" key="2">
    <citation type="journal article" date="2012" name="Open Biol.">
        <title>Characteristics of nucleosomes and linker DNA regions on the genome of the basidiomycete Mixia osmundae revealed by mono- and dinucleosome mapping.</title>
        <authorList>
            <person name="Nishida H."/>
            <person name="Kondo S."/>
            <person name="Matsumoto T."/>
            <person name="Suzuki Y."/>
            <person name="Yoshikawa H."/>
            <person name="Taylor T.D."/>
            <person name="Sugiyama J."/>
        </authorList>
    </citation>
    <scope>NUCLEOTIDE SEQUENCE [LARGE SCALE GENOMIC DNA]</scope>
    <source>
        <strain evidence="20">CBS 9802 / IAM 14324 / JCM 22182 / KY 12970</strain>
    </source>
</reference>
<comment type="function">
    <text evidence="13">Glucosidase involved in the degradation of cellulosic biomass. Active on lichenan.</text>
</comment>
<dbReference type="InterPro" id="IPR001547">
    <property type="entry name" value="Glyco_hydro_5"/>
</dbReference>
<evidence type="ECO:0000256" key="6">
    <source>
        <dbReference type="ARBA" id="ARBA00022968"/>
    </source>
</evidence>
<evidence type="ECO:0000313" key="19">
    <source>
        <dbReference type="EMBL" id="GAA94045.1"/>
    </source>
</evidence>
<name>G7DTY5_MIXOS</name>
<accession>G7DTY5</accession>
<evidence type="ECO:0000256" key="10">
    <source>
        <dbReference type="ARBA" id="ARBA00023295"/>
    </source>
</evidence>
<dbReference type="Gene3D" id="3.20.20.80">
    <property type="entry name" value="Glycosidases"/>
    <property type="match status" value="1"/>
</dbReference>
<dbReference type="GO" id="GO:0005576">
    <property type="term" value="C:extracellular region"/>
    <property type="evidence" value="ECO:0007669"/>
    <property type="project" value="TreeGrafter"/>
</dbReference>
<evidence type="ECO:0000256" key="3">
    <source>
        <dbReference type="ARBA" id="ARBA00022475"/>
    </source>
</evidence>
<dbReference type="PANTHER" id="PTHR31297">
    <property type="entry name" value="GLUCAN ENDO-1,6-BETA-GLUCOSIDASE B"/>
    <property type="match status" value="1"/>
</dbReference>
<evidence type="ECO:0000256" key="5">
    <source>
        <dbReference type="ARBA" id="ARBA00022801"/>
    </source>
</evidence>
<feature type="region of interest" description="Disordered" evidence="16">
    <location>
        <begin position="919"/>
        <end position="940"/>
    </location>
</feature>
<dbReference type="GO" id="GO:0009986">
    <property type="term" value="C:cell surface"/>
    <property type="evidence" value="ECO:0007669"/>
    <property type="project" value="TreeGrafter"/>
</dbReference>
<feature type="compositionally biased region" description="Low complexity" evidence="16">
    <location>
        <begin position="44"/>
        <end position="53"/>
    </location>
</feature>
<dbReference type="InterPro" id="IPR050386">
    <property type="entry name" value="Glycosyl_hydrolase_5"/>
</dbReference>
<evidence type="ECO:0000256" key="12">
    <source>
        <dbReference type="ARBA" id="ARBA00036824"/>
    </source>
</evidence>
<keyword evidence="8 17" id="KW-0472">Membrane</keyword>
<feature type="compositionally biased region" description="Polar residues" evidence="16">
    <location>
        <begin position="226"/>
        <end position="254"/>
    </location>
</feature>
<keyword evidence="9" id="KW-0325">Glycoprotein</keyword>
<dbReference type="eggNOG" id="ENOG502QRG8">
    <property type="taxonomic scope" value="Eukaryota"/>
</dbReference>
<dbReference type="RefSeq" id="XP_014570316.1">
    <property type="nucleotide sequence ID" value="XM_014714830.1"/>
</dbReference>
<feature type="compositionally biased region" description="Low complexity" evidence="16">
    <location>
        <begin position="199"/>
        <end position="208"/>
    </location>
</feature>
<feature type="region of interest" description="Disordered" evidence="16">
    <location>
        <begin position="184"/>
        <end position="277"/>
    </location>
</feature>
<evidence type="ECO:0000259" key="18">
    <source>
        <dbReference type="Pfam" id="PF00150"/>
    </source>
</evidence>
<evidence type="ECO:0000256" key="4">
    <source>
        <dbReference type="ARBA" id="ARBA00022692"/>
    </source>
</evidence>
<feature type="transmembrane region" description="Helical" evidence="17">
    <location>
        <begin position="395"/>
        <end position="417"/>
    </location>
</feature>
<keyword evidence="4 17" id="KW-0812">Transmembrane</keyword>
<sequence length="1037" mass="110188">MASRTPEEERQSMVGLGLAASADMPPRLPTTRSLRPQSTLPSQAVAAAAAASAPGSTHIATPLAQAPVPAPTATRRPSAGAAMRADALSLYDADFSTGPYPTFDLPSPTQAQNGTPTAKQAPLPRIMTTPIMDSSAQFGSTGAPQQPYQAYIAPSSPKIFQAVPQRASTSSPQPGQIFVHPHLHQARGSPTSPDPGPPAAAGQPQYYTSHSPRTASPALSHYSPLLGQNETTPFFADQTQTGSMRGSTQPNAGSPQPPSPLLLAGGPVRPGLNASDSHLSYLSSAPSYQPGSRSPSFYNMNSSSTNLLANDDDSNKYGAYSPDLAASTSQLLDNSFSTTLVGDQSFDEKDGKEKLSDEYSYLPPSLAKKYDDKKGKRASKTDVRTALFGSRSRKLVCGGLTAAVILAAIIGVATIMINRGHKSTAAAGPTSSDAAGTTPTAAPIADTPQLPVTQGGDGSTVTTETGVNFTYTNTFGGFWVSIPFNDSAQPQSDIPPLNQPWDFQTSRINGVNLGGWLVPEPFITPYMYEQYANTANPAIDEWTLAAAMGTNYAAGMESHYDTFVTEQDFAQIAGAGLNWIRLSVPFWMIETYPGEPYLEGVAFKYFLKAITWARKYGIRINLDLHTAPGSQNGWNHSGRYGSVNFLMGQMGVANAQRMLNYIRTLAEFISQPQYRNVVPMFGIINEPQIGQIGTPQMRAFYVQAYQIIRDITGVGMGNGPIISMHDGFQSPTLWYDFLTGADRLAVDSHTYMCFGTPNNNAMPVNVMTPCNGWSGNTTMNSYGFAYIGEWSLAVVDCGQYVNGVNQGSRYSGTYSAAGGTNVVAQVYGDCDAFTMSANWTPLFKAYMTQLALTTMDVGGNTFFWTWKSCSEATCTAASPNPMWSYMHGLREGYVAANPRWAPGTCQNMAAQYNVAQPAQTPNNGMPASATGGQGAGQTAGNNAQQYPFPPASITNGGVGSRLPAYTPTGAPLVLTDTATPSSTVAWTAGTVPTGWYTAVAGQTYPDAYSQVAAANRKRSAHAEATAMPVNTHEQAWS</sequence>
<keyword evidence="10" id="KW-0326">Glycosidase</keyword>
<proteinExistence type="inferred from homology"/>
<dbReference type="InParanoid" id="G7DTY5"/>
<evidence type="ECO:0000313" key="20">
    <source>
        <dbReference type="Proteomes" id="UP000009131"/>
    </source>
</evidence>
<keyword evidence="6" id="KW-0735">Signal-anchor</keyword>
<feature type="region of interest" description="Disordered" evidence="16">
    <location>
        <begin position="1"/>
        <end position="80"/>
    </location>
</feature>
<evidence type="ECO:0000256" key="14">
    <source>
        <dbReference type="ARBA" id="ARBA00038929"/>
    </source>
</evidence>
<dbReference type="EC" id="3.2.1.58" evidence="14"/>
<dbReference type="FunCoup" id="G7DTY5">
    <property type="interactions" value="12"/>
</dbReference>
<keyword evidence="11" id="KW-0961">Cell wall biogenesis/degradation</keyword>